<dbReference type="RefSeq" id="XP_009495250.1">
    <property type="nucleotide sequence ID" value="XM_009496975.1"/>
</dbReference>
<name>A0A058Z8U7_FONAL</name>
<dbReference type="InterPro" id="IPR045810">
    <property type="entry name" value="eIF3h_C"/>
</dbReference>
<dbReference type="EMBL" id="KB932204">
    <property type="protein sequence ID" value="KCV70734.1"/>
    <property type="molecule type" value="Genomic_DNA"/>
</dbReference>
<evidence type="ECO:0000259" key="1">
    <source>
        <dbReference type="Pfam" id="PF19445"/>
    </source>
</evidence>
<gene>
    <name evidence="2" type="ORF">H696_03086</name>
</gene>
<protein>
    <recommendedName>
        <fullName evidence="1">eIF3h C-terminal domain-containing protein</fullName>
    </recommendedName>
</protein>
<reference evidence="2" key="1">
    <citation type="submission" date="2013-04" db="EMBL/GenBank/DDBJ databases">
        <title>The Genome Sequence of Fonticula alba ATCC 38817.</title>
        <authorList>
            <consortium name="The Broad Institute Genomics Platform"/>
            <person name="Russ C."/>
            <person name="Cuomo C."/>
            <person name="Burger G."/>
            <person name="Gray M.W."/>
            <person name="Holland P.W.H."/>
            <person name="King N."/>
            <person name="Lang F.B.F."/>
            <person name="Roger A.J."/>
            <person name="Ruiz-Trillo I."/>
            <person name="Brown M."/>
            <person name="Walker B."/>
            <person name="Young S."/>
            <person name="Zeng Q."/>
            <person name="Gargeya S."/>
            <person name="Fitzgerald M."/>
            <person name="Haas B."/>
            <person name="Abouelleil A."/>
            <person name="Allen A.W."/>
            <person name="Alvarado L."/>
            <person name="Arachchi H.M."/>
            <person name="Berlin A.M."/>
            <person name="Chapman S.B."/>
            <person name="Gainer-Dewar J."/>
            <person name="Goldberg J."/>
            <person name="Griggs A."/>
            <person name="Gujja S."/>
            <person name="Hansen M."/>
            <person name="Howarth C."/>
            <person name="Imamovic A."/>
            <person name="Ireland A."/>
            <person name="Larimer J."/>
            <person name="McCowan C."/>
            <person name="Murphy C."/>
            <person name="Pearson M."/>
            <person name="Poon T.W."/>
            <person name="Priest M."/>
            <person name="Roberts A."/>
            <person name="Saif S."/>
            <person name="Shea T."/>
            <person name="Sisk P."/>
            <person name="Sykes S."/>
            <person name="Wortman J."/>
            <person name="Nusbaum C."/>
            <person name="Birren B."/>
        </authorList>
    </citation>
    <scope>NUCLEOTIDE SEQUENCE [LARGE SCALE GENOMIC DNA]</scope>
    <source>
        <strain evidence="2">ATCC 38817</strain>
    </source>
</reference>
<dbReference type="OMA" id="RERNFSW"/>
<dbReference type="eggNOG" id="KOG1560">
    <property type="taxonomic scope" value="Eukaryota"/>
</dbReference>
<dbReference type="OrthoDB" id="10265695at2759"/>
<dbReference type="Proteomes" id="UP000030693">
    <property type="component" value="Unassembled WGS sequence"/>
</dbReference>
<dbReference type="Pfam" id="PF19445">
    <property type="entry name" value="eIF3h_C"/>
    <property type="match status" value="1"/>
</dbReference>
<organism evidence="2">
    <name type="scientific">Fonticula alba</name>
    <name type="common">Slime mold</name>
    <dbReference type="NCBI Taxonomy" id="691883"/>
    <lineage>
        <taxon>Eukaryota</taxon>
        <taxon>Rotosphaerida</taxon>
        <taxon>Fonticulaceae</taxon>
        <taxon>Fonticula</taxon>
    </lineage>
</organism>
<keyword evidence="3" id="KW-1185">Reference proteome</keyword>
<evidence type="ECO:0000313" key="2">
    <source>
        <dbReference type="EMBL" id="KCV70734.1"/>
    </source>
</evidence>
<dbReference type="GeneID" id="20527811"/>
<dbReference type="Gene3D" id="3.40.140.10">
    <property type="entry name" value="Cytidine Deaminase, domain 2"/>
    <property type="match status" value="1"/>
</dbReference>
<sequence length="316" mass="34551">MSVAAAAAANASSAVPTIPNDAILGSVTIDALVLMRIIKHCNESPNATGHILGFQTPDPTQANTIVSNLSHCYALPNLGAISNNNSWGFSISPAQIRDDKIAYSSSMLDALVDFNVEANVFGLYRAIQFGEVVSFEVIDDFLALEHPTATMITYDPIRSQHGAAALRAFRISKEFLSLSAAKDIRRIPSEDYAKAGLTFDNIFEEIPLTIRNSALVSAFLFDMPNKTNLSQLSLPDNVYFERVIDALADRINDQTHLTASMRQYGGRYLHNKKAVTEESRLNALLQCTQIESYCKQVSQFAGQALPKLFLAKGDSQ</sequence>
<accession>A0A058Z8U7</accession>
<dbReference type="AlphaFoldDB" id="A0A058Z8U7"/>
<evidence type="ECO:0000313" key="3">
    <source>
        <dbReference type="Proteomes" id="UP000030693"/>
    </source>
</evidence>
<dbReference type="STRING" id="691883.A0A058Z8U7"/>
<feature type="domain" description="eIF3h C-terminal" evidence="1">
    <location>
        <begin position="161"/>
        <end position="260"/>
    </location>
</feature>
<proteinExistence type="predicted"/>